<dbReference type="PANTHER" id="PTHR19961">
    <property type="entry name" value="FIMBRIN/PLASTIN"/>
    <property type="match status" value="1"/>
</dbReference>
<dbReference type="AlphaFoldDB" id="A0A0B2PSD3"/>
<feature type="compositionally biased region" description="Low complexity" evidence="4">
    <location>
        <begin position="68"/>
        <end position="81"/>
    </location>
</feature>
<dbReference type="GO" id="GO:0051017">
    <property type="term" value="P:actin filament bundle assembly"/>
    <property type="evidence" value="ECO:0007669"/>
    <property type="project" value="InterPro"/>
</dbReference>
<dbReference type="PANTHER" id="PTHR19961:SF18">
    <property type="entry name" value="FI19014P1"/>
    <property type="match status" value="1"/>
</dbReference>
<organism evidence="6">
    <name type="scientific">Glycine soja</name>
    <name type="common">Wild soybean</name>
    <dbReference type="NCBI Taxonomy" id="3848"/>
    <lineage>
        <taxon>Eukaryota</taxon>
        <taxon>Viridiplantae</taxon>
        <taxon>Streptophyta</taxon>
        <taxon>Embryophyta</taxon>
        <taxon>Tracheophyta</taxon>
        <taxon>Spermatophyta</taxon>
        <taxon>Magnoliopsida</taxon>
        <taxon>eudicotyledons</taxon>
        <taxon>Gunneridae</taxon>
        <taxon>Pentapetalae</taxon>
        <taxon>rosids</taxon>
        <taxon>fabids</taxon>
        <taxon>Fabales</taxon>
        <taxon>Fabaceae</taxon>
        <taxon>Papilionoideae</taxon>
        <taxon>50 kb inversion clade</taxon>
        <taxon>NPAAA clade</taxon>
        <taxon>indigoferoid/millettioid clade</taxon>
        <taxon>Phaseoleae</taxon>
        <taxon>Glycine</taxon>
        <taxon>Glycine subgen. Soja</taxon>
    </lineage>
</organism>
<reference evidence="7 8" key="2">
    <citation type="submission" date="2018-09" db="EMBL/GenBank/DDBJ databases">
        <title>A high-quality reference genome of wild soybean provides a powerful tool to mine soybean genomes.</title>
        <authorList>
            <person name="Xie M."/>
            <person name="Chung C.Y.L."/>
            <person name="Li M.-W."/>
            <person name="Wong F.-L."/>
            <person name="Chan T.-F."/>
            <person name="Lam H.-M."/>
        </authorList>
    </citation>
    <scope>NUCLEOTIDE SEQUENCE [LARGE SCALE GENOMIC DNA]</scope>
    <source>
        <strain evidence="8">cv. W05</strain>
        <tissue evidence="7">Hypocotyl of etiolated seedlings</tissue>
    </source>
</reference>
<dbReference type="GO" id="GO:0005884">
    <property type="term" value="C:actin filament"/>
    <property type="evidence" value="ECO:0007669"/>
    <property type="project" value="TreeGrafter"/>
</dbReference>
<feature type="compositionally biased region" description="Polar residues" evidence="4">
    <location>
        <begin position="55"/>
        <end position="67"/>
    </location>
</feature>
<evidence type="ECO:0000313" key="8">
    <source>
        <dbReference type="Proteomes" id="UP000289340"/>
    </source>
</evidence>
<dbReference type="GO" id="GO:0051015">
    <property type="term" value="F:actin filament binding"/>
    <property type="evidence" value="ECO:0007669"/>
    <property type="project" value="InterPro"/>
</dbReference>
<keyword evidence="8" id="KW-1185">Reference proteome</keyword>
<protein>
    <submittedName>
        <fullName evidence="7">Fimbrin-2</fullName>
    </submittedName>
    <submittedName>
        <fullName evidence="6">Putative fimbrin-like protein 3</fullName>
    </submittedName>
</protein>
<dbReference type="EMBL" id="KN664259">
    <property type="protein sequence ID" value="KHN10584.1"/>
    <property type="molecule type" value="Genomic_DNA"/>
</dbReference>
<dbReference type="Proteomes" id="UP000053555">
    <property type="component" value="Unassembled WGS sequence"/>
</dbReference>
<evidence type="ECO:0000256" key="2">
    <source>
        <dbReference type="ARBA" id="ARBA00022737"/>
    </source>
</evidence>
<dbReference type="EMBL" id="QZWG01000018">
    <property type="protein sequence ID" value="RZB52164.1"/>
    <property type="molecule type" value="Genomic_DNA"/>
</dbReference>
<dbReference type="GO" id="GO:0005737">
    <property type="term" value="C:cytoplasm"/>
    <property type="evidence" value="ECO:0007669"/>
    <property type="project" value="TreeGrafter"/>
</dbReference>
<gene>
    <name evidence="7" type="ORF">D0Y65_048558</name>
    <name evidence="6" type="ORF">glysoja_042512</name>
</gene>
<feature type="domain" description="Calponin-homology (CH)" evidence="5">
    <location>
        <begin position="1"/>
        <end position="46"/>
    </location>
</feature>
<dbReference type="PROSITE" id="PS50021">
    <property type="entry name" value="CH"/>
    <property type="match status" value="1"/>
</dbReference>
<name>A0A0B2PSD3_GLYSO</name>
<dbReference type="SUPFAM" id="SSF47576">
    <property type="entry name" value="Calponin-homology domain, CH-domain"/>
    <property type="match status" value="1"/>
</dbReference>
<evidence type="ECO:0000313" key="6">
    <source>
        <dbReference type="EMBL" id="KHN10584.1"/>
    </source>
</evidence>
<reference evidence="6" key="1">
    <citation type="submission" date="2014-07" db="EMBL/GenBank/DDBJ databases">
        <title>Identification of a novel salt tolerance gene in wild soybean by whole-genome sequencing.</title>
        <authorList>
            <person name="Lam H.-M."/>
            <person name="Qi X."/>
            <person name="Li M.-W."/>
            <person name="Liu X."/>
            <person name="Xie M."/>
            <person name="Ni M."/>
            <person name="Xu X."/>
        </authorList>
    </citation>
    <scope>NUCLEOTIDE SEQUENCE [LARGE SCALE GENOMIC DNA]</scope>
    <source>
        <tissue evidence="6">Root</tissue>
    </source>
</reference>
<dbReference type="Proteomes" id="UP000289340">
    <property type="component" value="Chromosome 18"/>
</dbReference>
<dbReference type="GO" id="GO:0032432">
    <property type="term" value="C:actin filament bundle"/>
    <property type="evidence" value="ECO:0007669"/>
    <property type="project" value="TreeGrafter"/>
</dbReference>
<accession>A0A0B2PSD3</accession>
<dbReference type="InterPro" id="IPR001715">
    <property type="entry name" value="CH_dom"/>
</dbReference>
<evidence type="ECO:0000256" key="4">
    <source>
        <dbReference type="SAM" id="MobiDB-lite"/>
    </source>
</evidence>
<feature type="region of interest" description="Disordered" evidence="4">
    <location>
        <begin position="54"/>
        <end position="89"/>
    </location>
</feature>
<proteinExistence type="predicted"/>
<evidence type="ECO:0000259" key="5">
    <source>
        <dbReference type="PROSITE" id="PS50021"/>
    </source>
</evidence>
<evidence type="ECO:0000256" key="3">
    <source>
        <dbReference type="ARBA" id="ARBA00023203"/>
    </source>
</evidence>
<evidence type="ECO:0000256" key="1">
    <source>
        <dbReference type="ARBA" id="ARBA00011385"/>
    </source>
</evidence>
<evidence type="ECO:0000313" key="7">
    <source>
        <dbReference type="EMBL" id="RZB52164.1"/>
    </source>
</evidence>
<keyword evidence="3" id="KW-0009">Actin-binding</keyword>
<sequence>MMNATYIVSIARKLGCSIFLLPEDITEVVNQNMILTLTASIMYWFLKHPLEERTVGNSDSESGSQLETTSNSTLDDSASDSSAEEKGSM</sequence>
<dbReference type="InterPro" id="IPR039959">
    <property type="entry name" value="Fimbrin/Plastin"/>
</dbReference>
<dbReference type="Gene3D" id="1.10.418.10">
    <property type="entry name" value="Calponin-like domain"/>
    <property type="match status" value="1"/>
</dbReference>
<comment type="subunit">
    <text evidence="1">Interacts with F-actin.</text>
</comment>
<dbReference type="GO" id="GO:0051639">
    <property type="term" value="P:actin filament network formation"/>
    <property type="evidence" value="ECO:0007669"/>
    <property type="project" value="TreeGrafter"/>
</dbReference>
<dbReference type="FunFam" id="1.10.418.10:FF:000119">
    <property type="entry name" value="Fimbrin-like protein 2-like"/>
    <property type="match status" value="1"/>
</dbReference>
<keyword evidence="2" id="KW-0677">Repeat</keyword>
<dbReference type="InterPro" id="IPR036872">
    <property type="entry name" value="CH_dom_sf"/>
</dbReference>